<keyword evidence="4" id="KW-0949">S-adenosyl-L-methionine</keyword>
<evidence type="ECO:0000256" key="2">
    <source>
        <dbReference type="ARBA" id="ARBA00022603"/>
    </source>
</evidence>
<accession>A0A8D0Q6S9</accession>
<keyword evidence="2" id="KW-0489">Methyltransferase</keyword>
<sequence length="389" mass="42596">MEGGRGPPPETLEEERQPGGPGSSHPAGPEASRLKKSNWGFLLTGAVGGTLVALYAVATPFITPALRKTCLPFVPATTKQVENVVKMLRCRRGPLVDIGSGDGRIVIAAAKEGFTAVGYELNPWLVWYSRYRAWREGVQGSATFYISDLWKVTFSQYSNVVIFGVPQMMFHYPNSKGGFGTIYVHTPLGGPLPSVTPSSEIYSRGTQVARCHRVFLGYSFQLGILGPCSIPFYSTLRGSSLDTPRLWVGPVFLAAQDSRLMVPWLAAGSASPACCSPGGSHPLLHLAFLSRCATSCPRVLPSPLFLVENYFQLLHSPFFVYSLFLLEHILGQFSKKGCMRERFVSAYVFFCCQNMLPQTQHVLPLSSGGRRGWDGIQAHFLQGCSGVWF</sequence>
<dbReference type="PANTHER" id="PTHR13610">
    <property type="entry name" value="METHYLTRANSFERASE DOMAIN-CONTAINING PROTEIN"/>
    <property type="match status" value="1"/>
</dbReference>
<evidence type="ECO:0000313" key="7">
    <source>
        <dbReference type="Ensembl" id="ENSSSCP00015041756.1"/>
    </source>
</evidence>
<feature type="compositionally biased region" description="Pro residues" evidence="5">
    <location>
        <begin position="1"/>
        <end position="10"/>
    </location>
</feature>
<comment type="similarity">
    <text evidence="1">Belongs to the ANT/ATPSC lysine N-methyltransferase family.</text>
</comment>
<evidence type="ECO:0000256" key="5">
    <source>
        <dbReference type="SAM" id="MobiDB-lite"/>
    </source>
</evidence>
<dbReference type="SUPFAM" id="SSF53335">
    <property type="entry name" value="S-adenosyl-L-methionine-dependent methyltransferases"/>
    <property type="match status" value="1"/>
</dbReference>
<dbReference type="PANTHER" id="PTHR13610:SF8">
    <property type="entry name" value="ATP SYNTHASE SUBUNIT C LYSINE N-METHYLTRANSFERASE"/>
    <property type="match status" value="1"/>
</dbReference>
<dbReference type="Ensembl" id="ENSSSCT00015100832.1">
    <property type="protein sequence ID" value="ENSSSCP00015041756.1"/>
    <property type="gene ID" value="ENSSSCG00015074921.1"/>
</dbReference>
<evidence type="ECO:0000256" key="6">
    <source>
        <dbReference type="SAM" id="Phobius"/>
    </source>
</evidence>
<evidence type="ECO:0000256" key="3">
    <source>
        <dbReference type="ARBA" id="ARBA00022679"/>
    </source>
</evidence>
<evidence type="ECO:0000313" key="8">
    <source>
        <dbReference type="Proteomes" id="UP000694726"/>
    </source>
</evidence>
<keyword evidence="3" id="KW-0808">Transferase</keyword>
<dbReference type="AlphaFoldDB" id="A0A8D0Q6S9"/>
<name>A0A8D0Q6S9_PIG</name>
<evidence type="ECO:0008006" key="9">
    <source>
        <dbReference type="Google" id="ProtNLM"/>
    </source>
</evidence>
<keyword evidence="6" id="KW-1133">Transmembrane helix</keyword>
<protein>
    <recommendedName>
        <fullName evidence="9">ATP synthase c subunit lysine N-methyltransferase</fullName>
    </recommendedName>
</protein>
<dbReference type="GO" id="GO:0016279">
    <property type="term" value="F:protein-lysine N-methyltransferase activity"/>
    <property type="evidence" value="ECO:0007669"/>
    <property type="project" value="InterPro"/>
</dbReference>
<keyword evidence="6" id="KW-0812">Transmembrane</keyword>
<proteinExistence type="inferred from homology"/>
<dbReference type="Gene3D" id="3.40.50.150">
    <property type="entry name" value="Vaccinia Virus protein VP39"/>
    <property type="match status" value="1"/>
</dbReference>
<evidence type="ECO:0000256" key="1">
    <source>
        <dbReference type="ARBA" id="ARBA00010633"/>
    </source>
</evidence>
<feature type="region of interest" description="Disordered" evidence="5">
    <location>
        <begin position="1"/>
        <end position="32"/>
    </location>
</feature>
<dbReference type="InterPro" id="IPR029063">
    <property type="entry name" value="SAM-dependent_MTases_sf"/>
</dbReference>
<organism evidence="7 8">
    <name type="scientific">Sus scrofa</name>
    <name type="common">Pig</name>
    <dbReference type="NCBI Taxonomy" id="9823"/>
    <lineage>
        <taxon>Eukaryota</taxon>
        <taxon>Metazoa</taxon>
        <taxon>Chordata</taxon>
        <taxon>Craniata</taxon>
        <taxon>Vertebrata</taxon>
        <taxon>Euteleostomi</taxon>
        <taxon>Mammalia</taxon>
        <taxon>Eutheria</taxon>
        <taxon>Laurasiatheria</taxon>
        <taxon>Artiodactyla</taxon>
        <taxon>Suina</taxon>
        <taxon>Suidae</taxon>
        <taxon>Sus</taxon>
    </lineage>
</organism>
<dbReference type="GO" id="GO:0032259">
    <property type="term" value="P:methylation"/>
    <property type="evidence" value="ECO:0007669"/>
    <property type="project" value="UniProtKB-KW"/>
</dbReference>
<feature type="transmembrane region" description="Helical" evidence="6">
    <location>
        <begin position="39"/>
        <end position="58"/>
    </location>
</feature>
<evidence type="ECO:0000256" key="4">
    <source>
        <dbReference type="ARBA" id="ARBA00022691"/>
    </source>
</evidence>
<dbReference type="Proteomes" id="UP000694726">
    <property type="component" value="Unplaced"/>
</dbReference>
<dbReference type="InterPro" id="IPR026170">
    <property type="entry name" value="FAM173A/B"/>
</dbReference>
<keyword evidence="6" id="KW-0472">Membrane</keyword>
<reference evidence="7" key="1">
    <citation type="submission" date="2025-08" db="UniProtKB">
        <authorList>
            <consortium name="Ensembl"/>
        </authorList>
    </citation>
    <scope>IDENTIFICATION</scope>
</reference>